<dbReference type="InterPro" id="IPR001611">
    <property type="entry name" value="Leu-rich_rpt"/>
</dbReference>
<dbReference type="PANTHER" id="PTHR48006">
    <property type="entry name" value="LEUCINE-RICH REPEAT-CONTAINING PROTEIN DDB_G0281931-RELATED"/>
    <property type="match status" value="1"/>
</dbReference>
<dbReference type="Gramene" id="KOM42574">
    <property type="protein sequence ID" value="KOM42574"/>
    <property type="gene ID" value="LR48_Vigan05g017800"/>
</dbReference>
<dbReference type="PROSITE" id="PS51257">
    <property type="entry name" value="PROKAR_LIPOPROTEIN"/>
    <property type="match status" value="1"/>
</dbReference>
<dbReference type="Gene3D" id="2.60.120.430">
    <property type="entry name" value="Galactose-binding lectin"/>
    <property type="match status" value="1"/>
</dbReference>
<dbReference type="GO" id="GO:0005524">
    <property type="term" value="F:ATP binding"/>
    <property type="evidence" value="ECO:0007669"/>
    <property type="project" value="UniProtKB-KW"/>
</dbReference>
<evidence type="ECO:0000256" key="17">
    <source>
        <dbReference type="ARBA" id="ARBA00047899"/>
    </source>
</evidence>
<evidence type="ECO:0000256" key="6">
    <source>
        <dbReference type="ARBA" id="ARBA00022679"/>
    </source>
</evidence>
<evidence type="ECO:0000256" key="19">
    <source>
        <dbReference type="SAM" id="Phobius"/>
    </source>
</evidence>
<dbReference type="CDD" id="cd14066">
    <property type="entry name" value="STKc_IRAK"/>
    <property type="match status" value="1"/>
</dbReference>
<evidence type="ECO:0000256" key="15">
    <source>
        <dbReference type="ARBA" id="ARBA00023170"/>
    </source>
</evidence>
<dbReference type="EMBL" id="CM003375">
    <property type="protein sequence ID" value="KOM42574.1"/>
    <property type="molecule type" value="Genomic_DNA"/>
</dbReference>
<feature type="transmembrane region" description="Helical" evidence="19">
    <location>
        <begin position="395"/>
        <end position="416"/>
    </location>
</feature>
<keyword evidence="4" id="KW-0597">Phosphoprotein</keyword>
<reference evidence="22" key="1">
    <citation type="journal article" date="2015" name="Proc. Natl. Acad. Sci. U.S.A.">
        <title>Genome sequencing of adzuki bean (Vigna angularis) provides insight into high starch and low fat accumulation and domestication.</title>
        <authorList>
            <person name="Yang K."/>
            <person name="Tian Z."/>
            <person name="Chen C."/>
            <person name="Luo L."/>
            <person name="Zhao B."/>
            <person name="Wang Z."/>
            <person name="Yu L."/>
            <person name="Li Y."/>
            <person name="Sun Y."/>
            <person name="Li W."/>
            <person name="Chen Y."/>
            <person name="Li Y."/>
            <person name="Zhang Y."/>
            <person name="Ai D."/>
            <person name="Zhao J."/>
            <person name="Shang C."/>
            <person name="Ma Y."/>
            <person name="Wu B."/>
            <person name="Wang M."/>
            <person name="Gao L."/>
            <person name="Sun D."/>
            <person name="Zhang P."/>
            <person name="Guo F."/>
            <person name="Wang W."/>
            <person name="Li Y."/>
            <person name="Wang J."/>
            <person name="Varshney R.K."/>
            <person name="Wang J."/>
            <person name="Ling H.Q."/>
            <person name="Wan P."/>
        </authorList>
    </citation>
    <scope>NUCLEOTIDE SEQUENCE</scope>
    <source>
        <strain evidence="22">cv. Jingnong 6</strain>
    </source>
</reference>
<protein>
    <recommendedName>
        <fullName evidence="2">non-specific serine/threonine protein kinase</fullName>
        <ecNumber evidence="2">2.7.11.1</ecNumber>
    </recommendedName>
</protein>
<evidence type="ECO:0000313" key="22">
    <source>
        <dbReference type="Proteomes" id="UP000053144"/>
    </source>
</evidence>
<dbReference type="GO" id="GO:0004674">
    <property type="term" value="F:protein serine/threonine kinase activity"/>
    <property type="evidence" value="ECO:0007669"/>
    <property type="project" value="UniProtKB-KW"/>
</dbReference>
<dbReference type="InterPro" id="IPR000719">
    <property type="entry name" value="Prot_kinase_dom"/>
</dbReference>
<keyword evidence="15" id="KW-0675">Receptor</keyword>
<evidence type="ECO:0000259" key="20">
    <source>
        <dbReference type="PROSITE" id="PS50011"/>
    </source>
</evidence>
<dbReference type="SUPFAM" id="SSF52058">
    <property type="entry name" value="L domain-like"/>
    <property type="match status" value="1"/>
</dbReference>
<keyword evidence="5" id="KW-0433">Leucine-rich repeat</keyword>
<keyword evidence="8" id="KW-0732">Signal</keyword>
<dbReference type="Pfam" id="PF11721">
    <property type="entry name" value="Malectin"/>
    <property type="match status" value="1"/>
</dbReference>
<dbReference type="FunFam" id="3.30.200.20:FF:000217">
    <property type="entry name" value="probable LRR receptor-like serine/threonine-protein kinase At1g53430"/>
    <property type="match status" value="1"/>
</dbReference>
<keyword evidence="3" id="KW-0723">Serine/threonine-protein kinase</keyword>
<name>A0A0L9UJ50_PHAAN</name>
<dbReference type="PANTHER" id="PTHR48006:SF81">
    <property type="entry name" value="PROTEIN KINASE DOMAIN-CONTAINING PROTEIN"/>
    <property type="match status" value="1"/>
</dbReference>
<dbReference type="Gene3D" id="1.10.510.10">
    <property type="entry name" value="Transferase(Phosphotransferase) domain 1"/>
    <property type="match status" value="1"/>
</dbReference>
<evidence type="ECO:0000256" key="14">
    <source>
        <dbReference type="ARBA" id="ARBA00023136"/>
    </source>
</evidence>
<dbReference type="PROSITE" id="PS00108">
    <property type="entry name" value="PROTEIN_KINASE_ST"/>
    <property type="match status" value="1"/>
</dbReference>
<dbReference type="AlphaFoldDB" id="A0A0L9UJ50"/>
<dbReference type="FunFam" id="1.10.510.10:FF:000044">
    <property type="entry name" value="Putative LRR receptor-like serine/threonine-protein kinase"/>
    <property type="match status" value="1"/>
</dbReference>
<keyword evidence="11" id="KW-0418">Kinase</keyword>
<dbReference type="InterPro" id="IPR032675">
    <property type="entry name" value="LRR_dom_sf"/>
</dbReference>
<keyword evidence="6" id="KW-0808">Transferase</keyword>
<organism evidence="21 22">
    <name type="scientific">Phaseolus angularis</name>
    <name type="common">Azuki bean</name>
    <name type="synonym">Vigna angularis</name>
    <dbReference type="NCBI Taxonomy" id="3914"/>
    <lineage>
        <taxon>Eukaryota</taxon>
        <taxon>Viridiplantae</taxon>
        <taxon>Streptophyta</taxon>
        <taxon>Embryophyta</taxon>
        <taxon>Tracheophyta</taxon>
        <taxon>Spermatophyta</taxon>
        <taxon>Magnoliopsida</taxon>
        <taxon>eudicotyledons</taxon>
        <taxon>Gunneridae</taxon>
        <taxon>Pentapetalae</taxon>
        <taxon>rosids</taxon>
        <taxon>fabids</taxon>
        <taxon>Fabales</taxon>
        <taxon>Fabaceae</taxon>
        <taxon>Papilionoideae</taxon>
        <taxon>50 kb inversion clade</taxon>
        <taxon>NPAAA clade</taxon>
        <taxon>indigoferoid/millettioid clade</taxon>
        <taxon>Phaseoleae</taxon>
        <taxon>Vigna</taxon>
    </lineage>
</organism>
<dbReference type="Pfam" id="PF00069">
    <property type="entry name" value="Pkinase"/>
    <property type="match status" value="1"/>
</dbReference>
<keyword evidence="14 19" id="KW-0472">Membrane</keyword>
<evidence type="ECO:0000256" key="4">
    <source>
        <dbReference type="ARBA" id="ARBA00022553"/>
    </source>
</evidence>
<evidence type="ECO:0000256" key="10">
    <source>
        <dbReference type="ARBA" id="ARBA00022741"/>
    </source>
</evidence>
<evidence type="ECO:0000256" key="2">
    <source>
        <dbReference type="ARBA" id="ARBA00012513"/>
    </source>
</evidence>
<dbReference type="GO" id="GO:0016020">
    <property type="term" value="C:membrane"/>
    <property type="evidence" value="ECO:0007669"/>
    <property type="project" value="UniProtKB-SubCell"/>
</dbReference>
<dbReference type="FunFam" id="2.60.120.430:FF:000004">
    <property type="entry name" value="Putative leucine-rich repeat receptor-like serine/threonine-protein kinase"/>
    <property type="match status" value="1"/>
</dbReference>
<comment type="catalytic activity">
    <reaction evidence="18">
        <text>L-seryl-[protein] + ATP = O-phospho-L-seryl-[protein] + ADP + H(+)</text>
        <dbReference type="Rhea" id="RHEA:17989"/>
        <dbReference type="Rhea" id="RHEA-COMP:9863"/>
        <dbReference type="Rhea" id="RHEA-COMP:11604"/>
        <dbReference type="ChEBI" id="CHEBI:15378"/>
        <dbReference type="ChEBI" id="CHEBI:29999"/>
        <dbReference type="ChEBI" id="CHEBI:30616"/>
        <dbReference type="ChEBI" id="CHEBI:83421"/>
        <dbReference type="ChEBI" id="CHEBI:456216"/>
        <dbReference type="EC" id="2.7.11.1"/>
    </reaction>
</comment>
<keyword evidence="12" id="KW-0067">ATP-binding</keyword>
<dbReference type="EC" id="2.7.11.1" evidence="2"/>
<evidence type="ECO:0000256" key="1">
    <source>
        <dbReference type="ARBA" id="ARBA00004479"/>
    </source>
</evidence>
<dbReference type="Pfam" id="PF00560">
    <property type="entry name" value="LRR_1"/>
    <property type="match status" value="2"/>
</dbReference>
<dbReference type="SMART" id="SM00220">
    <property type="entry name" value="S_TKc"/>
    <property type="match status" value="1"/>
</dbReference>
<dbReference type="InterPro" id="IPR021720">
    <property type="entry name" value="Malectin_dom"/>
</dbReference>
<evidence type="ECO:0000256" key="18">
    <source>
        <dbReference type="ARBA" id="ARBA00048679"/>
    </source>
</evidence>
<comment type="catalytic activity">
    <reaction evidence="17">
        <text>L-threonyl-[protein] + ATP = O-phospho-L-threonyl-[protein] + ADP + H(+)</text>
        <dbReference type="Rhea" id="RHEA:46608"/>
        <dbReference type="Rhea" id="RHEA-COMP:11060"/>
        <dbReference type="Rhea" id="RHEA-COMP:11605"/>
        <dbReference type="ChEBI" id="CHEBI:15378"/>
        <dbReference type="ChEBI" id="CHEBI:30013"/>
        <dbReference type="ChEBI" id="CHEBI:30616"/>
        <dbReference type="ChEBI" id="CHEBI:61977"/>
        <dbReference type="ChEBI" id="CHEBI:456216"/>
        <dbReference type="EC" id="2.7.11.1"/>
    </reaction>
</comment>
<dbReference type="Gene3D" id="3.30.200.20">
    <property type="entry name" value="Phosphorylase Kinase, domain 1"/>
    <property type="match status" value="1"/>
</dbReference>
<comment type="subcellular location">
    <subcellularLocation>
        <location evidence="1">Membrane</location>
        <topology evidence="1">Single-pass type I membrane protein</topology>
    </subcellularLocation>
</comment>
<evidence type="ECO:0000256" key="5">
    <source>
        <dbReference type="ARBA" id="ARBA00022614"/>
    </source>
</evidence>
<sequence>MGDVRTDLPRVAAVWCIPVTTSLGCKDACNYTDSYSPDDGGASLEEMLEEENLDDANLVEVDSLQGVLPPQLNKLPYLKEMILEFNQLSGNLPSELGNLVLLQELHLSSNNFTGPLPANLSRLIAMTEWILRSCNINDTFPQYLADLPKLKILNLFASFSRHNLGPVSCDSSNRTCTKKVTSLHINCGGNQTIIGGITYDEDTYPAGPAVYKQIGNNWALSNTGLFMDNDTLPQGQFPPYTTKNETRLDMTNAELYKNARVSPMSLSYYGFCLANGVYTVKLHFAEIMFTDDNTYRDLGRRVFDVYIQGKRVLKDFNIANEAQGVGKEVIKEFPAHVSDNDLEIRFYWAGKGTTYIPYKSVNGPLISAISVTYDGFSCGTRTKEDSTGGMSAGEIVIIAVALVIVVILITVSVLRWRVFISGCCHLGWHSLVEGLMSNSNFGRHFGGNEHLSMEDLRDIELQTGVFTLHEIKVATNNLDVSHKIGEGGFGPVYKGILPNGKPIAVKQLSSKSEQGTREFINEIGMISALQHPNLVKLYGCCAEGDQLLLVYEYMENNSLAHALFDSEDSHLKLNWATRKNICIGIARGLAFLHEETRLKVVHRDLKTSNVLLDEDLNPKISDFGLARLRVGENTHISTRIAGTWGYMAPEYAMHGYLTEKADVFSFGVVISEILSGKRNTIRQSRGEAFYLLDWARLLNERGNIMELVDPKLNLYFNEDEVRLVVKVALHCTHVNSSYRPSMSSVLSMLEGRTMVPEFDSQCSEVMDEMKLEVMREYYSQMDENKTNNRRSLSLTKGVPWTDSSSTATDINLAHVDA</sequence>
<evidence type="ECO:0000313" key="21">
    <source>
        <dbReference type="EMBL" id="KOM42574.1"/>
    </source>
</evidence>
<feature type="domain" description="Protein kinase" evidence="20">
    <location>
        <begin position="478"/>
        <end position="758"/>
    </location>
</feature>
<proteinExistence type="predicted"/>
<evidence type="ECO:0000256" key="13">
    <source>
        <dbReference type="ARBA" id="ARBA00022989"/>
    </source>
</evidence>
<evidence type="ECO:0000256" key="3">
    <source>
        <dbReference type="ARBA" id="ARBA00022527"/>
    </source>
</evidence>
<dbReference type="InterPro" id="IPR011009">
    <property type="entry name" value="Kinase-like_dom_sf"/>
</dbReference>
<dbReference type="Proteomes" id="UP000053144">
    <property type="component" value="Chromosome 5"/>
</dbReference>
<evidence type="ECO:0000256" key="11">
    <source>
        <dbReference type="ARBA" id="ARBA00022777"/>
    </source>
</evidence>
<gene>
    <name evidence="21" type="ORF">LR48_Vigan05g017800</name>
</gene>
<keyword evidence="16" id="KW-0325">Glycoprotein</keyword>
<dbReference type="InterPro" id="IPR008271">
    <property type="entry name" value="Ser/Thr_kinase_AS"/>
</dbReference>
<dbReference type="OMA" id="RSIHINC"/>
<keyword evidence="7 19" id="KW-0812">Transmembrane</keyword>
<evidence type="ECO:0000256" key="16">
    <source>
        <dbReference type="ARBA" id="ARBA00023180"/>
    </source>
</evidence>
<evidence type="ECO:0000256" key="9">
    <source>
        <dbReference type="ARBA" id="ARBA00022737"/>
    </source>
</evidence>
<keyword evidence="10" id="KW-0547">Nucleotide-binding</keyword>
<dbReference type="Gene3D" id="3.80.10.10">
    <property type="entry name" value="Ribonuclease Inhibitor"/>
    <property type="match status" value="1"/>
</dbReference>
<dbReference type="PROSITE" id="PS50011">
    <property type="entry name" value="PROTEIN_KINASE_DOM"/>
    <property type="match status" value="1"/>
</dbReference>
<keyword evidence="9" id="KW-0677">Repeat</keyword>
<accession>A0A0L9UJ50</accession>
<evidence type="ECO:0000256" key="8">
    <source>
        <dbReference type="ARBA" id="ARBA00022729"/>
    </source>
</evidence>
<dbReference type="SUPFAM" id="SSF56112">
    <property type="entry name" value="Protein kinase-like (PK-like)"/>
    <property type="match status" value="1"/>
</dbReference>
<keyword evidence="13 19" id="KW-1133">Transmembrane helix</keyword>
<evidence type="ECO:0000256" key="12">
    <source>
        <dbReference type="ARBA" id="ARBA00022840"/>
    </source>
</evidence>
<dbReference type="InterPro" id="IPR051824">
    <property type="entry name" value="LRR_Rcpt-Like_S/T_Kinase"/>
</dbReference>
<evidence type="ECO:0000256" key="7">
    <source>
        <dbReference type="ARBA" id="ARBA00022692"/>
    </source>
</evidence>